<gene>
    <name evidence="3" type="ORF">OIK44_10880</name>
</gene>
<evidence type="ECO:0000259" key="2">
    <source>
        <dbReference type="Pfam" id="PF10988"/>
    </source>
</evidence>
<accession>A0ABT5JZD0</accession>
<dbReference type="Gene3D" id="2.160.20.120">
    <property type="match status" value="1"/>
</dbReference>
<evidence type="ECO:0000313" key="4">
    <source>
        <dbReference type="Proteomes" id="UP001221208"/>
    </source>
</evidence>
<feature type="chain" id="PRO_5045328489" evidence="1">
    <location>
        <begin position="20"/>
        <end position="284"/>
    </location>
</feature>
<evidence type="ECO:0000256" key="1">
    <source>
        <dbReference type="SAM" id="SignalP"/>
    </source>
</evidence>
<dbReference type="Proteomes" id="UP001221208">
    <property type="component" value="Unassembled WGS sequence"/>
</dbReference>
<evidence type="ECO:0000313" key="3">
    <source>
        <dbReference type="EMBL" id="MDC8758093.1"/>
    </source>
</evidence>
<dbReference type="PANTHER" id="PTHR39200">
    <property type="entry name" value="HYPOTHETICAL EXPORTED PROTEIN"/>
    <property type="match status" value="1"/>
</dbReference>
<dbReference type="InterPro" id="IPR021255">
    <property type="entry name" value="DUF2807"/>
</dbReference>
<dbReference type="Pfam" id="PF10988">
    <property type="entry name" value="DUF2807"/>
    <property type="match status" value="1"/>
</dbReference>
<organism evidence="3 4">
    <name type="scientific">Janthinobacterium fluminis</name>
    <dbReference type="NCBI Taxonomy" id="2987524"/>
    <lineage>
        <taxon>Bacteria</taxon>
        <taxon>Pseudomonadati</taxon>
        <taxon>Pseudomonadota</taxon>
        <taxon>Betaproteobacteria</taxon>
        <taxon>Burkholderiales</taxon>
        <taxon>Oxalobacteraceae</taxon>
        <taxon>Janthinobacterium</taxon>
    </lineage>
</organism>
<reference evidence="3 4" key="1">
    <citation type="submission" date="2022-10" db="EMBL/GenBank/DDBJ databases">
        <title>Janthinobacterium sp. hw3 Genome sequencing.</title>
        <authorList>
            <person name="Park S."/>
        </authorList>
    </citation>
    <scope>NUCLEOTIDE SEQUENCE [LARGE SCALE GENOMIC DNA]</scope>
    <source>
        <strain evidence="4">hw3</strain>
    </source>
</reference>
<dbReference type="PANTHER" id="PTHR39200:SF1">
    <property type="entry name" value="AUTO-TRANSPORTER ADHESIN HEAD GIN DOMAIN-CONTAINING PROTEIN-RELATED"/>
    <property type="match status" value="1"/>
</dbReference>
<feature type="signal peptide" evidence="1">
    <location>
        <begin position="1"/>
        <end position="19"/>
    </location>
</feature>
<dbReference type="RefSeq" id="WP_273670765.1">
    <property type="nucleotide sequence ID" value="NZ_JAQQXR010000003.1"/>
</dbReference>
<feature type="domain" description="Putative auto-transporter adhesin head GIN" evidence="2">
    <location>
        <begin position="54"/>
        <end position="186"/>
    </location>
</feature>
<dbReference type="EMBL" id="JAQQXR010000003">
    <property type="protein sequence ID" value="MDC8758093.1"/>
    <property type="molecule type" value="Genomic_DNA"/>
</dbReference>
<sequence length="284" mass="29269">MRTLLSIAGLLVLSGCVVVVPNGDTQAYSTFDSGGVQGNEQIKHELRPVGNLGGLEVSGPIRVEVRVGGAPSLDIEADSNLLEKIRSETSGDTLKLWVEGGIRSRNGVRATYTVTRLSELTVNGSGRVIVNELDGDALTVTSAGSAPIQLAGRLKQFDVRLNGSGSVNAAALTSNSVNASLRGSGRLMLGQIRGEKLNAELHGSGSISAGGAVRNLNVQLHGSGSAQFDGLRSEVADLATYGSGSIATAVTQKLVAQNVGSGAITVRGNPQQRSVTGRRITVTE</sequence>
<name>A0ABT5JZD0_9BURK</name>
<comment type="caution">
    <text evidence="3">The sequence shown here is derived from an EMBL/GenBank/DDBJ whole genome shotgun (WGS) entry which is preliminary data.</text>
</comment>
<protein>
    <submittedName>
        <fullName evidence="3">DUF2807 domain-containing protein</fullName>
    </submittedName>
</protein>
<proteinExistence type="predicted"/>
<dbReference type="PROSITE" id="PS51257">
    <property type="entry name" value="PROKAR_LIPOPROTEIN"/>
    <property type="match status" value="1"/>
</dbReference>
<keyword evidence="1" id="KW-0732">Signal</keyword>
<keyword evidence="4" id="KW-1185">Reference proteome</keyword>